<keyword evidence="3" id="KW-1185">Reference proteome</keyword>
<sequence>MARMLLQQRRRREAHRSPEEAGRLQALPQCVRPLIPSLCLSLSLLIKDWQ</sequence>
<protein>
    <submittedName>
        <fullName evidence="2">Uncharacterized protein</fullName>
    </submittedName>
</protein>
<gene>
    <name evidence="2" type="ORF">PXEA_LOCUS25464</name>
</gene>
<accession>A0A448XA31</accession>
<evidence type="ECO:0000256" key="1">
    <source>
        <dbReference type="SAM" id="MobiDB-lite"/>
    </source>
</evidence>
<dbReference type="AlphaFoldDB" id="A0A448XA31"/>
<evidence type="ECO:0000313" key="2">
    <source>
        <dbReference type="EMBL" id="VEL32024.1"/>
    </source>
</evidence>
<dbReference type="Proteomes" id="UP000784294">
    <property type="component" value="Unassembled WGS sequence"/>
</dbReference>
<proteinExistence type="predicted"/>
<evidence type="ECO:0000313" key="3">
    <source>
        <dbReference type="Proteomes" id="UP000784294"/>
    </source>
</evidence>
<name>A0A448XA31_9PLAT</name>
<reference evidence="2" key="1">
    <citation type="submission" date="2018-11" db="EMBL/GenBank/DDBJ databases">
        <authorList>
            <consortium name="Pathogen Informatics"/>
        </authorList>
    </citation>
    <scope>NUCLEOTIDE SEQUENCE</scope>
</reference>
<dbReference type="EMBL" id="CAAALY010129350">
    <property type="protein sequence ID" value="VEL32024.1"/>
    <property type="molecule type" value="Genomic_DNA"/>
</dbReference>
<organism evidence="2 3">
    <name type="scientific">Protopolystoma xenopodis</name>
    <dbReference type="NCBI Taxonomy" id="117903"/>
    <lineage>
        <taxon>Eukaryota</taxon>
        <taxon>Metazoa</taxon>
        <taxon>Spiralia</taxon>
        <taxon>Lophotrochozoa</taxon>
        <taxon>Platyhelminthes</taxon>
        <taxon>Monogenea</taxon>
        <taxon>Polyopisthocotylea</taxon>
        <taxon>Polystomatidea</taxon>
        <taxon>Polystomatidae</taxon>
        <taxon>Protopolystoma</taxon>
    </lineage>
</organism>
<feature type="region of interest" description="Disordered" evidence="1">
    <location>
        <begin position="1"/>
        <end position="22"/>
    </location>
</feature>
<comment type="caution">
    <text evidence="2">The sequence shown here is derived from an EMBL/GenBank/DDBJ whole genome shotgun (WGS) entry which is preliminary data.</text>
</comment>